<feature type="transmembrane region" description="Helical" evidence="1">
    <location>
        <begin position="159"/>
        <end position="179"/>
    </location>
</feature>
<feature type="transmembrane region" description="Helical" evidence="1">
    <location>
        <begin position="219"/>
        <end position="239"/>
    </location>
</feature>
<keyword evidence="1" id="KW-1133">Transmembrane helix</keyword>
<sequence length="518" mass="56309">MIDRSLINKMIEQFSNIELINQFWLILFFLVPIVLVSRMVVAGTRFSPILIIVILGLGLGYLLVNTGVATPGLVEYPFIDLMARTTIIALTVSFFVGGQELRKILGNKDLDVEDTVVVSDEETFLGTSRTQFFFIVRAFFLLFGLEGITRMILSDGTQSFDSVYPLIAYIGIIGSVLFIDNKAKLQNKKQYMNKGIVEMVAIILLLVISYHIAMWIKPIIALPQIFFAMMIAAALGAVFYNWSFGPTIRALLIAGIPVVLAANFMVGGSRIGDAFAIDGMNAVLAYGFFGQLFWMFGGIALIMFFAKNANTRNLAPGMAGSLSHSGLTGACTAGDFGKTAAKRAPIMINIPFFGHIFVFSVLAISAERGSLWILPSMLIVAVGVGLTILALVNLRKANGEDKKEVKALMQFSFGWQMCAVFGGLALLSLSTMSIDYAAMAQSSAISHFGLFAAIQGEMFGADAAALIPFIFSMPFLVHPLVFFMFGKAMENNGEMPIKPVYTLALLGVVGVAYAIFFV</sequence>
<feature type="transmembrane region" description="Helical" evidence="1">
    <location>
        <begin position="49"/>
        <end position="69"/>
    </location>
</feature>
<comment type="caution">
    <text evidence="2">The sequence shown here is derived from an EMBL/GenBank/DDBJ whole genome shotgun (WGS) entry which is preliminary data.</text>
</comment>
<feature type="transmembrane region" description="Helical" evidence="1">
    <location>
        <begin position="466"/>
        <end position="485"/>
    </location>
</feature>
<proteinExistence type="predicted"/>
<feature type="transmembrane region" description="Helical" evidence="1">
    <location>
        <begin position="20"/>
        <end position="37"/>
    </location>
</feature>
<feature type="transmembrane region" description="Helical" evidence="1">
    <location>
        <begin position="283"/>
        <end position="306"/>
    </location>
</feature>
<evidence type="ECO:0000313" key="3">
    <source>
        <dbReference type="Proteomes" id="UP000324517"/>
    </source>
</evidence>
<name>A0A5D4TEC7_9BACI</name>
<feature type="transmembrane region" description="Helical" evidence="1">
    <location>
        <begin position="251"/>
        <end position="271"/>
    </location>
</feature>
<dbReference type="AlphaFoldDB" id="A0A5D4TEC7"/>
<feature type="transmembrane region" description="Helical" evidence="1">
    <location>
        <begin position="413"/>
        <end position="430"/>
    </location>
</feature>
<feature type="transmembrane region" description="Helical" evidence="1">
    <location>
        <begin position="372"/>
        <end position="392"/>
    </location>
</feature>
<feature type="transmembrane region" description="Helical" evidence="1">
    <location>
        <begin position="191"/>
        <end position="213"/>
    </location>
</feature>
<feature type="transmembrane region" description="Helical" evidence="1">
    <location>
        <begin position="132"/>
        <end position="153"/>
    </location>
</feature>
<dbReference type="Proteomes" id="UP000324517">
    <property type="component" value="Unassembled WGS sequence"/>
</dbReference>
<evidence type="ECO:0000256" key="1">
    <source>
        <dbReference type="SAM" id="Phobius"/>
    </source>
</evidence>
<accession>A0A5D4TEC7</accession>
<dbReference type="OrthoDB" id="8874697at2"/>
<keyword evidence="1" id="KW-0812">Transmembrane</keyword>
<dbReference type="EMBL" id="VTET01000003">
    <property type="protein sequence ID" value="TYS73108.1"/>
    <property type="molecule type" value="Genomic_DNA"/>
</dbReference>
<reference evidence="2 3" key="1">
    <citation type="submission" date="2019-08" db="EMBL/GenBank/DDBJ databases">
        <title>Bacillus genomes from the desert of Cuatro Cienegas, Coahuila.</title>
        <authorList>
            <person name="Olmedo-Alvarez G."/>
        </authorList>
    </citation>
    <scope>NUCLEOTIDE SEQUENCE [LARGE SCALE GENOMIC DNA]</scope>
    <source>
        <strain evidence="2 3">CH98b_3T</strain>
    </source>
</reference>
<protein>
    <submittedName>
        <fullName evidence="2">Uncharacterized protein</fullName>
    </submittedName>
</protein>
<feature type="transmembrane region" description="Helical" evidence="1">
    <location>
        <begin position="346"/>
        <end position="366"/>
    </location>
</feature>
<gene>
    <name evidence="2" type="ORF">FZC75_08635</name>
</gene>
<feature type="transmembrane region" description="Helical" evidence="1">
    <location>
        <begin position="497"/>
        <end position="517"/>
    </location>
</feature>
<evidence type="ECO:0000313" key="2">
    <source>
        <dbReference type="EMBL" id="TYS73108.1"/>
    </source>
</evidence>
<feature type="transmembrane region" description="Helical" evidence="1">
    <location>
        <begin position="81"/>
        <end position="98"/>
    </location>
</feature>
<keyword evidence="1" id="KW-0472">Membrane</keyword>
<organism evidence="2 3">
    <name type="scientific">Sutcliffiella horikoshii</name>
    <dbReference type="NCBI Taxonomy" id="79883"/>
    <lineage>
        <taxon>Bacteria</taxon>
        <taxon>Bacillati</taxon>
        <taxon>Bacillota</taxon>
        <taxon>Bacilli</taxon>
        <taxon>Bacillales</taxon>
        <taxon>Bacillaceae</taxon>
        <taxon>Sutcliffiella</taxon>
    </lineage>
</organism>